<dbReference type="Gene3D" id="3.40.50.300">
    <property type="entry name" value="P-loop containing nucleotide triphosphate hydrolases"/>
    <property type="match status" value="1"/>
</dbReference>
<keyword evidence="2" id="KW-0547">Nucleotide-binding</keyword>
<dbReference type="InterPro" id="IPR003593">
    <property type="entry name" value="AAA+_ATPase"/>
</dbReference>
<dbReference type="InterPro" id="IPR017871">
    <property type="entry name" value="ABC_transporter-like_CS"/>
</dbReference>
<comment type="caution">
    <text evidence="5">The sequence shown here is derived from an EMBL/GenBank/DDBJ whole genome shotgun (WGS) entry which is preliminary data.</text>
</comment>
<dbReference type="PANTHER" id="PTHR42781">
    <property type="entry name" value="SPERMIDINE/PUTRESCINE IMPORT ATP-BINDING PROTEIN POTA"/>
    <property type="match status" value="1"/>
</dbReference>
<sequence length="337" mass="36269">MTETAIEFRSVVKRYGDATAVAGIDLSIAKGELVTFLGPSGCGKTTSLRLIAGLELPSEGQVFIAGRDVSRDPASARNVGMVFQSYALFPHMSVLDNVAYGPVIRGTAKAQAQEKAREILDQVGLGGLHQRLPAELSGGQQQRVAVARAIVQQPDVILFDEPLSNVDAKLRRKVREEIRSLQRRFGLTAVYVTHDQEEALAVSDRIVVMDRGRIAQVGTPADLYERPSTPFIADFIGDANLIRGEVAQGYFTAPGLSLPVTGPDGPATLSIRPERITLAPGGPDRVVTATYLGSRMEYMVAAQVGEMLVSRPIFEPRLAAGQDVSLHITHTDVSRVA</sequence>
<dbReference type="RefSeq" id="WP_118155577.1">
    <property type="nucleotide sequence ID" value="NZ_QWEY01000012.1"/>
</dbReference>
<dbReference type="GO" id="GO:0005524">
    <property type="term" value="F:ATP binding"/>
    <property type="evidence" value="ECO:0007669"/>
    <property type="project" value="UniProtKB-KW"/>
</dbReference>
<keyword evidence="6" id="KW-1185">Reference proteome</keyword>
<evidence type="ECO:0000256" key="3">
    <source>
        <dbReference type="ARBA" id="ARBA00022840"/>
    </source>
</evidence>
<dbReference type="InterPro" id="IPR050093">
    <property type="entry name" value="ABC_SmlMolc_Importer"/>
</dbReference>
<evidence type="ECO:0000256" key="2">
    <source>
        <dbReference type="ARBA" id="ARBA00022741"/>
    </source>
</evidence>
<dbReference type="SUPFAM" id="SSF50331">
    <property type="entry name" value="MOP-like"/>
    <property type="match status" value="1"/>
</dbReference>
<dbReference type="GO" id="GO:0016887">
    <property type="term" value="F:ATP hydrolysis activity"/>
    <property type="evidence" value="ECO:0007669"/>
    <property type="project" value="InterPro"/>
</dbReference>
<dbReference type="PANTHER" id="PTHR42781:SF4">
    <property type="entry name" value="SPERMIDINE_PUTRESCINE IMPORT ATP-BINDING PROTEIN POTA"/>
    <property type="match status" value="1"/>
</dbReference>
<keyword evidence="1" id="KW-0813">Transport</keyword>
<dbReference type="InterPro" id="IPR003439">
    <property type="entry name" value="ABC_transporter-like_ATP-bd"/>
</dbReference>
<feature type="domain" description="ABC transporter" evidence="4">
    <location>
        <begin position="6"/>
        <end position="236"/>
    </location>
</feature>
<dbReference type="Proteomes" id="UP000284547">
    <property type="component" value="Unassembled WGS sequence"/>
</dbReference>
<protein>
    <submittedName>
        <fullName evidence="5">ABC transporter ATP-binding protein</fullName>
    </submittedName>
</protein>
<evidence type="ECO:0000313" key="6">
    <source>
        <dbReference type="Proteomes" id="UP000284547"/>
    </source>
</evidence>
<accession>A0A411YYA2</accession>
<dbReference type="SMART" id="SM00382">
    <property type="entry name" value="AAA"/>
    <property type="match status" value="1"/>
</dbReference>
<evidence type="ECO:0000256" key="1">
    <source>
        <dbReference type="ARBA" id="ARBA00022448"/>
    </source>
</evidence>
<dbReference type="AlphaFoldDB" id="A0A411YYA2"/>
<organism evidence="5 6">
    <name type="scientific">Pseudotabrizicola alkalilacus</name>
    <dbReference type="NCBI Taxonomy" id="2305252"/>
    <lineage>
        <taxon>Bacteria</taxon>
        <taxon>Pseudomonadati</taxon>
        <taxon>Pseudomonadota</taxon>
        <taxon>Alphaproteobacteria</taxon>
        <taxon>Rhodobacterales</taxon>
        <taxon>Paracoccaceae</taxon>
        <taxon>Pseudotabrizicola</taxon>
    </lineage>
</organism>
<name>A0A411YYA2_9RHOB</name>
<proteinExistence type="predicted"/>
<dbReference type="EMBL" id="QWEY01000012">
    <property type="protein sequence ID" value="RGP35750.1"/>
    <property type="molecule type" value="Genomic_DNA"/>
</dbReference>
<dbReference type="Pfam" id="PF00005">
    <property type="entry name" value="ABC_tran"/>
    <property type="match status" value="1"/>
</dbReference>
<dbReference type="InterPro" id="IPR008995">
    <property type="entry name" value="Mo/tungstate-bd_C_term_dom"/>
</dbReference>
<dbReference type="Pfam" id="PF08402">
    <property type="entry name" value="TOBE_2"/>
    <property type="match status" value="1"/>
</dbReference>
<dbReference type="GO" id="GO:0015697">
    <property type="term" value="P:quaternary ammonium group transport"/>
    <property type="evidence" value="ECO:0007669"/>
    <property type="project" value="UniProtKB-ARBA"/>
</dbReference>
<evidence type="ECO:0000259" key="4">
    <source>
        <dbReference type="PROSITE" id="PS50893"/>
    </source>
</evidence>
<gene>
    <name evidence="5" type="ORF">D1012_18350</name>
</gene>
<dbReference type="FunFam" id="3.40.50.300:FF:000425">
    <property type="entry name" value="Probable ABC transporter, ATP-binding subunit"/>
    <property type="match status" value="1"/>
</dbReference>
<evidence type="ECO:0000313" key="5">
    <source>
        <dbReference type="EMBL" id="RGP35750.1"/>
    </source>
</evidence>
<dbReference type="GO" id="GO:0043190">
    <property type="term" value="C:ATP-binding cassette (ABC) transporter complex"/>
    <property type="evidence" value="ECO:0007669"/>
    <property type="project" value="InterPro"/>
</dbReference>
<dbReference type="OrthoDB" id="9802264at2"/>
<dbReference type="PROSITE" id="PS00211">
    <property type="entry name" value="ABC_TRANSPORTER_1"/>
    <property type="match status" value="1"/>
</dbReference>
<dbReference type="InterPro" id="IPR013611">
    <property type="entry name" value="Transp-assoc_OB_typ2"/>
</dbReference>
<keyword evidence="3 5" id="KW-0067">ATP-binding</keyword>
<reference evidence="5 6" key="1">
    <citation type="submission" date="2018-08" db="EMBL/GenBank/DDBJ databases">
        <title>Flavobacterium tibetense sp. nov., isolated from a wetland YonghuCo on Tibetan Plateau.</title>
        <authorList>
            <person name="Phurbu D."/>
            <person name="Lu H."/>
            <person name="Xing P."/>
        </authorList>
    </citation>
    <scope>NUCLEOTIDE SEQUENCE [LARGE SCALE GENOMIC DNA]</scope>
    <source>
        <strain evidence="5 6">DJC</strain>
    </source>
</reference>
<dbReference type="GO" id="GO:0022857">
    <property type="term" value="F:transmembrane transporter activity"/>
    <property type="evidence" value="ECO:0007669"/>
    <property type="project" value="InterPro"/>
</dbReference>
<dbReference type="PROSITE" id="PS50893">
    <property type="entry name" value="ABC_TRANSPORTER_2"/>
    <property type="match status" value="1"/>
</dbReference>
<dbReference type="SUPFAM" id="SSF52540">
    <property type="entry name" value="P-loop containing nucleoside triphosphate hydrolases"/>
    <property type="match status" value="1"/>
</dbReference>
<dbReference type="InterPro" id="IPR027417">
    <property type="entry name" value="P-loop_NTPase"/>
</dbReference>